<sequence>MARYKKLSILFSLLLIIPLISNCEARRQKKAYQKYLSQGEKYYSDSNFEKAIEEFKLAAQIDPKSDEAYQNIAVCYSNLFLASSDPLQKTKNVEIANNAIKYYQKVLELKPENSEAKQDISNEYARLGNMFMNDGQFPEAMSYLKKRTEDDPKNAEGHYTIGVLDWGLCFDNKKLYNLLSIKNFIENLKSDENTVAEISKKSGLSKNLVPQILDGINAVDDATFLGKLDKKDLMSRLLQIPKAKKEDAEKALQCISQTNEDVVSCMLRAGIKLDNAKQFRTVLSKNPENVKNYLFLTSKEVSKPSAEKAVNAIVDLLKNVAINDGLKSLDTATQLNTSYPDAHNYIVLLYVEKIKLETDRKKQDEYIKTASEHFAKASKLRDPAKPDKVINEEVQSFTKSVDKIRGKKG</sequence>
<feature type="repeat" description="TPR" evidence="3">
    <location>
        <begin position="32"/>
        <end position="65"/>
    </location>
</feature>
<evidence type="ECO:0000256" key="3">
    <source>
        <dbReference type="PROSITE-ProRule" id="PRU00339"/>
    </source>
</evidence>
<dbReference type="SUPFAM" id="SSF48452">
    <property type="entry name" value="TPR-like"/>
    <property type="match status" value="2"/>
</dbReference>
<evidence type="ECO:0000256" key="1">
    <source>
        <dbReference type="ARBA" id="ARBA00022737"/>
    </source>
</evidence>
<evidence type="ECO:0008006" key="6">
    <source>
        <dbReference type="Google" id="ProtNLM"/>
    </source>
</evidence>
<dbReference type="InterPro" id="IPR051012">
    <property type="entry name" value="CellSynth/LPSAsmb/PSIAsmb"/>
</dbReference>
<dbReference type="EMBL" id="MGDB01000098">
    <property type="protein sequence ID" value="OGL40448.1"/>
    <property type="molecule type" value="Genomic_DNA"/>
</dbReference>
<dbReference type="AlphaFoldDB" id="A0A1F7RGY5"/>
<organism evidence="4 5">
    <name type="scientific">Candidatus Schekmanbacteria bacterium GWA2_38_11</name>
    <dbReference type="NCBI Taxonomy" id="1817876"/>
    <lineage>
        <taxon>Bacteria</taxon>
        <taxon>Candidatus Schekmaniibacteriota</taxon>
    </lineage>
</organism>
<keyword evidence="1" id="KW-0677">Repeat</keyword>
<evidence type="ECO:0000313" key="5">
    <source>
        <dbReference type="Proteomes" id="UP000178526"/>
    </source>
</evidence>
<dbReference type="InterPro" id="IPR019734">
    <property type="entry name" value="TPR_rpt"/>
</dbReference>
<keyword evidence="2 3" id="KW-0802">TPR repeat</keyword>
<dbReference type="PANTHER" id="PTHR45586">
    <property type="entry name" value="TPR REPEAT-CONTAINING PROTEIN PA4667"/>
    <property type="match status" value="1"/>
</dbReference>
<dbReference type="PROSITE" id="PS50005">
    <property type="entry name" value="TPR"/>
    <property type="match status" value="2"/>
</dbReference>
<accession>A0A1F7RGY5</accession>
<reference evidence="4 5" key="1">
    <citation type="journal article" date="2016" name="Nat. Commun.">
        <title>Thousands of microbial genomes shed light on interconnected biogeochemical processes in an aquifer system.</title>
        <authorList>
            <person name="Anantharaman K."/>
            <person name="Brown C.T."/>
            <person name="Hug L.A."/>
            <person name="Sharon I."/>
            <person name="Castelle C.J."/>
            <person name="Probst A.J."/>
            <person name="Thomas B.C."/>
            <person name="Singh A."/>
            <person name="Wilkins M.J."/>
            <person name="Karaoz U."/>
            <person name="Brodie E.L."/>
            <person name="Williams K.H."/>
            <person name="Hubbard S.S."/>
            <person name="Banfield J.F."/>
        </authorList>
    </citation>
    <scope>NUCLEOTIDE SEQUENCE [LARGE SCALE GENOMIC DNA]</scope>
</reference>
<dbReference type="Proteomes" id="UP000178526">
    <property type="component" value="Unassembled WGS sequence"/>
</dbReference>
<dbReference type="Gene3D" id="1.25.40.10">
    <property type="entry name" value="Tetratricopeptide repeat domain"/>
    <property type="match status" value="2"/>
</dbReference>
<name>A0A1F7RGY5_9BACT</name>
<proteinExistence type="predicted"/>
<dbReference type="PANTHER" id="PTHR45586:SF1">
    <property type="entry name" value="LIPOPOLYSACCHARIDE ASSEMBLY PROTEIN B"/>
    <property type="match status" value="1"/>
</dbReference>
<dbReference type="SMART" id="SM00028">
    <property type="entry name" value="TPR"/>
    <property type="match status" value="3"/>
</dbReference>
<dbReference type="InterPro" id="IPR011990">
    <property type="entry name" value="TPR-like_helical_dom_sf"/>
</dbReference>
<protein>
    <recommendedName>
        <fullName evidence="6">Tetratricopeptide repeat protein</fullName>
    </recommendedName>
</protein>
<evidence type="ECO:0000313" key="4">
    <source>
        <dbReference type="EMBL" id="OGL40448.1"/>
    </source>
</evidence>
<gene>
    <name evidence="4" type="ORF">A2042_00610</name>
</gene>
<comment type="caution">
    <text evidence="4">The sequence shown here is derived from an EMBL/GenBank/DDBJ whole genome shotgun (WGS) entry which is preliminary data.</text>
</comment>
<feature type="repeat" description="TPR" evidence="3">
    <location>
        <begin position="121"/>
        <end position="154"/>
    </location>
</feature>
<evidence type="ECO:0000256" key="2">
    <source>
        <dbReference type="ARBA" id="ARBA00022803"/>
    </source>
</evidence>